<dbReference type="InterPro" id="IPR004358">
    <property type="entry name" value="Sig_transdc_His_kin-like_C"/>
</dbReference>
<feature type="region of interest" description="Disordered" evidence="15">
    <location>
        <begin position="657"/>
        <end position="682"/>
    </location>
</feature>
<feature type="transmembrane region" description="Helical" evidence="16">
    <location>
        <begin position="160"/>
        <end position="179"/>
    </location>
</feature>
<dbReference type="Pfam" id="PF05231">
    <property type="entry name" value="MASE1"/>
    <property type="match status" value="1"/>
</dbReference>
<evidence type="ECO:0000256" key="7">
    <source>
        <dbReference type="ARBA" id="ARBA00022692"/>
    </source>
</evidence>
<dbReference type="InterPro" id="IPR013656">
    <property type="entry name" value="PAS_4"/>
</dbReference>
<dbReference type="Pfam" id="PF00512">
    <property type="entry name" value="HisKA"/>
    <property type="match status" value="1"/>
</dbReference>
<dbReference type="GO" id="GO:0005524">
    <property type="term" value="F:ATP binding"/>
    <property type="evidence" value="ECO:0007669"/>
    <property type="project" value="UniProtKB-KW"/>
</dbReference>
<dbReference type="InterPro" id="IPR035965">
    <property type="entry name" value="PAS-like_dom_sf"/>
</dbReference>
<evidence type="ECO:0000256" key="12">
    <source>
        <dbReference type="ARBA" id="ARBA00023012"/>
    </source>
</evidence>
<evidence type="ECO:0000259" key="18">
    <source>
        <dbReference type="PROSITE" id="PS50112"/>
    </source>
</evidence>
<feature type="transmembrane region" description="Helical" evidence="16">
    <location>
        <begin position="87"/>
        <end position="106"/>
    </location>
</feature>
<reference evidence="19 20" key="1">
    <citation type="submission" date="2020-08" db="EMBL/GenBank/DDBJ databases">
        <title>Sequencing the genomes of 1000 actinobacteria strains.</title>
        <authorList>
            <person name="Klenk H.-P."/>
        </authorList>
    </citation>
    <scope>NUCLEOTIDE SEQUENCE [LARGE SCALE GENOMIC DNA]</scope>
    <source>
        <strain evidence="19 20">DSM 45084</strain>
    </source>
</reference>
<protein>
    <recommendedName>
        <fullName evidence="14">Sensor-like histidine kinase SenX3</fullName>
        <ecNumber evidence="3">2.7.13.3</ecNumber>
    </recommendedName>
</protein>
<evidence type="ECO:0000256" key="15">
    <source>
        <dbReference type="SAM" id="MobiDB-lite"/>
    </source>
</evidence>
<dbReference type="InterPro" id="IPR050351">
    <property type="entry name" value="BphY/WalK/GraS-like"/>
</dbReference>
<keyword evidence="9 19" id="KW-0418">Kinase</keyword>
<evidence type="ECO:0000256" key="8">
    <source>
        <dbReference type="ARBA" id="ARBA00022741"/>
    </source>
</evidence>
<dbReference type="PRINTS" id="PR00344">
    <property type="entry name" value="BCTRLSENSOR"/>
</dbReference>
<dbReference type="InterPro" id="IPR036890">
    <property type="entry name" value="HATPase_C_sf"/>
</dbReference>
<proteinExistence type="predicted"/>
<dbReference type="PROSITE" id="PS50112">
    <property type="entry name" value="PAS"/>
    <property type="match status" value="1"/>
</dbReference>
<feature type="transmembrane region" description="Helical" evidence="16">
    <location>
        <begin position="265"/>
        <end position="284"/>
    </location>
</feature>
<dbReference type="InterPro" id="IPR000014">
    <property type="entry name" value="PAS"/>
</dbReference>
<feature type="transmembrane region" description="Helical" evidence="16">
    <location>
        <begin position="12"/>
        <end position="33"/>
    </location>
</feature>
<accession>A0A7W7T460</accession>
<evidence type="ECO:0000256" key="13">
    <source>
        <dbReference type="ARBA" id="ARBA00023136"/>
    </source>
</evidence>
<dbReference type="Pfam" id="PF08448">
    <property type="entry name" value="PAS_4"/>
    <property type="match status" value="1"/>
</dbReference>
<feature type="domain" description="Histidine kinase" evidence="17">
    <location>
        <begin position="440"/>
        <end position="657"/>
    </location>
</feature>
<dbReference type="Pfam" id="PF02518">
    <property type="entry name" value="HATPase_c"/>
    <property type="match status" value="1"/>
</dbReference>
<evidence type="ECO:0000256" key="5">
    <source>
        <dbReference type="ARBA" id="ARBA00022553"/>
    </source>
</evidence>
<keyword evidence="20" id="KW-1185">Reference proteome</keyword>
<keyword evidence="11 16" id="KW-1133">Transmembrane helix</keyword>
<dbReference type="EMBL" id="JACHJS010000001">
    <property type="protein sequence ID" value="MBB4966238.1"/>
    <property type="molecule type" value="Genomic_DNA"/>
</dbReference>
<dbReference type="EC" id="2.7.13.3" evidence="3"/>
<keyword evidence="5" id="KW-0597">Phosphoprotein</keyword>
<dbReference type="SUPFAM" id="SSF55874">
    <property type="entry name" value="ATPase domain of HSP90 chaperone/DNA topoisomerase II/histidine kinase"/>
    <property type="match status" value="1"/>
</dbReference>
<dbReference type="InterPro" id="IPR036097">
    <property type="entry name" value="HisK_dim/P_sf"/>
</dbReference>
<keyword evidence="10" id="KW-0067">ATP-binding</keyword>
<evidence type="ECO:0000256" key="6">
    <source>
        <dbReference type="ARBA" id="ARBA00022679"/>
    </source>
</evidence>
<dbReference type="CDD" id="cd00082">
    <property type="entry name" value="HisKA"/>
    <property type="match status" value="1"/>
</dbReference>
<dbReference type="Gene3D" id="3.30.450.20">
    <property type="entry name" value="PAS domain"/>
    <property type="match status" value="1"/>
</dbReference>
<feature type="transmembrane region" description="Helical" evidence="16">
    <location>
        <begin position="210"/>
        <end position="226"/>
    </location>
</feature>
<comment type="subcellular location">
    <subcellularLocation>
        <location evidence="2">Cell membrane</location>
        <topology evidence="2">Multi-pass membrane protein</topology>
    </subcellularLocation>
</comment>
<dbReference type="InterPro" id="IPR007895">
    <property type="entry name" value="MASE1"/>
</dbReference>
<dbReference type="InterPro" id="IPR003594">
    <property type="entry name" value="HATPase_dom"/>
</dbReference>
<feature type="compositionally biased region" description="Polar residues" evidence="15">
    <location>
        <begin position="671"/>
        <end position="682"/>
    </location>
</feature>
<comment type="catalytic activity">
    <reaction evidence="1">
        <text>ATP + protein L-histidine = ADP + protein N-phospho-L-histidine.</text>
        <dbReference type="EC" id="2.7.13.3"/>
    </reaction>
</comment>
<dbReference type="SUPFAM" id="SSF47384">
    <property type="entry name" value="Homodimeric domain of signal transducing histidine kinase"/>
    <property type="match status" value="1"/>
</dbReference>
<evidence type="ECO:0000256" key="14">
    <source>
        <dbReference type="ARBA" id="ARBA00039401"/>
    </source>
</evidence>
<evidence type="ECO:0000313" key="20">
    <source>
        <dbReference type="Proteomes" id="UP000542674"/>
    </source>
</evidence>
<dbReference type="GO" id="GO:0000155">
    <property type="term" value="F:phosphorelay sensor kinase activity"/>
    <property type="evidence" value="ECO:0007669"/>
    <property type="project" value="InterPro"/>
</dbReference>
<evidence type="ECO:0000259" key="17">
    <source>
        <dbReference type="PROSITE" id="PS50109"/>
    </source>
</evidence>
<dbReference type="GO" id="GO:0005886">
    <property type="term" value="C:plasma membrane"/>
    <property type="evidence" value="ECO:0007669"/>
    <property type="project" value="UniProtKB-SubCell"/>
</dbReference>
<evidence type="ECO:0000256" key="2">
    <source>
        <dbReference type="ARBA" id="ARBA00004651"/>
    </source>
</evidence>
<keyword evidence="4" id="KW-1003">Cell membrane</keyword>
<evidence type="ECO:0000256" key="1">
    <source>
        <dbReference type="ARBA" id="ARBA00000085"/>
    </source>
</evidence>
<keyword evidence="7 16" id="KW-0812">Transmembrane</keyword>
<feature type="transmembrane region" description="Helical" evidence="16">
    <location>
        <begin position="62"/>
        <end position="81"/>
    </location>
</feature>
<gene>
    <name evidence="19" type="ORF">F4559_003597</name>
</gene>
<keyword evidence="13 16" id="KW-0472">Membrane</keyword>
<evidence type="ECO:0000256" key="4">
    <source>
        <dbReference type="ARBA" id="ARBA00022475"/>
    </source>
</evidence>
<evidence type="ECO:0000256" key="3">
    <source>
        <dbReference type="ARBA" id="ARBA00012438"/>
    </source>
</evidence>
<organism evidence="19 20">
    <name type="scientific">Saccharothrix violaceirubra</name>
    <dbReference type="NCBI Taxonomy" id="413306"/>
    <lineage>
        <taxon>Bacteria</taxon>
        <taxon>Bacillati</taxon>
        <taxon>Actinomycetota</taxon>
        <taxon>Actinomycetes</taxon>
        <taxon>Pseudonocardiales</taxon>
        <taxon>Pseudonocardiaceae</taxon>
        <taxon>Saccharothrix</taxon>
    </lineage>
</organism>
<feature type="domain" description="PAS" evidence="18">
    <location>
        <begin position="306"/>
        <end position="342"/>
    </location>
</feature>
<comment type="caution">
    <text evidence="19">The sequence shown here is derived from an EMBL/GenBank/DDBJ whole genome shotgun (WGS) entry which is preliminary data.</text>
</comment>
<dbReference type="GO" id="GO:0000156">
    <property type="term" value="F:phosphorelay response regulator activity"/>
    <property type="evidence" value="ECO:0007669"/>
    <property type="project" value="TreeGrafter"/>
</dbReference>
<dbReference type="PANTHER" id="PTHR42878">
    <property type="entry name" value="TWO-COMPONENT HISTIDINE KINASE"/>
    <property type="match status" value="1"/>
</dbReference>
<dbReference type="GO" id="GO:0030295">
    <property type="term" value="F:protein kinase activator activity"/>
    <property type="evidence" value="ECO:0007669"/>
    <property type="project" value="TreeGrafter"/>
</dbReference>
<dbReference type="AlphaFoldDB" id="A0A7W7T460"/>
<keyword evidence="12" id="KW-0902">Two-component regulatory system</keyword>
<dbReference type="InterPro" id="IPR005467">
    <property type="entry name" value="His_kinase_dom"/>
</dbReference>
<name>A0A7W7T460_9PSEU</name>
<feature type="transmembrane region" description="Helical" evidence="16">
    <location>
        <begin position="126"/>
        <end position="148"/>
    </location>
</feature>
<evidence type="ECO:0000256" key="10">
    <source>
        <dbReference type="ARBA" id="ARBA00022840"/>
    </source>
</evidence>
<dbReference type="Proteomes" id="UP000542674">
    <property type="component" value="Unassembled WGS sequence"/>
</dbReference>
<keyword evidence="6" id="KW-0808">Transferase</keyword>
<dbReference type="PANTHER" id="PTHR42878:SF7">
    <property type="entry name" value="SENSOR HISTIDINE KINASE GLRK"/>
    <property type="match status" value="1"/>
</dbReference>
<keyword evidence="8" id="KW-0547">Nucleotide-binding</keyword>
<dbReference type="InterPro" id="IPR003661">
    <property type="entry name" value="HisK_dim/P_dom"/>
</dbReference>
<evidence type="ECO:0000256" key="9">
    <source>
        <dbReference type="ARBA" id="ARBA00022777"/>
    </source>
</evidence>
<dbReference type="SMART" id="SM00387">
    <property type="entry name" value="HATPase_c"/>
    <property type="match status" value="1"/>
</dbReference>
<dbReference type="RefSeq" id="WP_312865707.1">
    <property type="nucleotide sequence ID" value="NZ_BAABAI010000005.1"/>
</dbReference>
<evidence type="ECO:0000256" key="16">
    <source>
        <dbReference type="SAM" id="Phobius"/>
    </source>
</evidence>
<dbReference type="GO" id="GO:0007234">
    <property type="term" value="P:osmosensory signaling via phosphorelay pathway"/>
    <property type="evidence" value="ECO:0007669"/>
    <property type="project" value="TreeGrafter"/>
</dbReference>
<feature type="transmembrane region" description="Helical" evidence="16">
    <location>
        <begin position="233"/>
        <end position="253"/>
    </location>
</feature>
<evidence type="ECO:0000313" key="19">
    <source>
        <dbReference type="EMBL" id="MBB4966238.1"/>
    </source>
</evidence>
<evidence type="ECO:0000256" key="11">
    <source>
        <dbReference type="ARBA" id="ARBA00022989"/>
    </source>
</evidence>
<sequence length="682" mass="71566">MGDDVRGRMTALARTAGFAALFVVATAAGRLTVLDATNLSLVWPAAGVAVLWFAAQRRSPTLWVDVAAFAAITVVVNLATGASPGQAGVFVIANLLQAGLFVILVARVRPVVFERGLRSLPDLWTVLAATVVATTAGALVGPLGVWLVTGHYSLITTAVWLSRNIAGIVLVGTLGLTLLRSGPVRNVGECVAVTACSGVVYVVAFTADEGLPVASLLISLTVWAGARLSARFVTLHTAGLAMIAVLFTLHGQGPFSYVDSNAGRALIVQLFVTTVAMIGLALALGREERQALLDELGEEKENAAQRATLNRAIIDSMTEGLTVVDSTGRITLGNPSAVRLLGGKIGLDGIAAGSAYYGMFHLDGTPMSDAEMPHARLAAGETVQEMDVLIRNEGVPEGRILQLRATALPEPGGGQSTVLVYHDVTAERRHRDELVAFAGVVAHDLLNPLTAVDGWSDIARESLYHANVSEASIALTRVGRAAGRMRTLINDLLSYTTARDAPLKPVPVDLTALVADIAAGRADAAVAAGAPVPKFAGRTLEPVLADAVLVRQLMENLIGNAIKYTAPGVVPEIVVTTHRRGGRISVAVVDNGIGIPPGQHDRIFATFHRAHTGTNYTGTGLGLAICRRIVERHGSTIVATDNPTGGSRFAFTLPAVRPEDTYTPPLPRTEQPPNSLSRRQSL</sequence>
<dbReference type="PROSITE" id="PS50109">
    <property type="entry name" value="HIS_KIN"/>
    <property type="match status" value="1"/>
</dbReference>
<feature type="transmembrane region" description="Helical" evidence="16">
    <location>
        <begin position="39"/>
        <end position="55"/>
    </location>
</feature>
<dbReference type="SUPFAM" id="SSF55785">
    <property type="entry name" value="PYP-like sensor domain (PAS domain)"/>
    <property type="match status" value="1"/>
</dbReference>
<dbReference type="Gene3D" id="3.30.565.10">
    <property type="entry name" value="Histidine kinase-like ATPase, C-terminal domain"/>
    <property type="match status" value="1"/>
</dbReference>
<dbReference type="Gene3D" id="1.10.287.130">
    <property type="match status" value="1"/>
</dbReference>
<dbReference type="SMART" id="SM00388">
    <property type="entry name" value="HisKA"/>
    <property type="match status" value="1"/>
</dbReference>